<evidence type="ECO:0000259" key="4">
    <source>
        <dbReference type="SMART" id="SM00355"/>
    </source>
</evidence>
<dbReference type="InterPro" id="IPR051229">
    <property type="entry name" value="ALYREF_mRNA_export"/>
</dbReference>
<dbReference type="AlphaFoldDB" id="A0A8R1YKR1"/>
<dbReference type="InterPro" id="IPR000504">
    <property type="entry name" value="RRM_dom"/>
</dbReference>
<organism evidence="6 7">
    <name type="scientific">Pristionchus pacificus</name>
    <name type="common">Parasitic nematode worm</name>
    <dbReference type="NCBI Taxonomy" id="54126"/>
    <lineage>
        <taxon>Eukaryota</taxon>
        <taxon>Metazoa</taxon>
        <taxon>Ecdysozoa</taxon>
        <taxon>Nematoda</taxon>
        <taxon>Chromadorea</taxon>
        <taxon>Rhabditida</taxon>
        <taxon>Rhabditina</taxon>
        <taxon>Diplogasteromorpha</taxon>
        <taxon>Diplogasteroidea</taxon>
        <taxon>Neodiplogasteridae</taxon>
        <taxon>Pristionchus</taxon>
    </lineage>
</organism>
<dbReference type="Proteomes" id="UP000005239">
    <property type="component" value="Unassembled WGS sequence"/>
</dbReference>
<evidence type="ECO:0000313" key="6">
    <source>
        <dbReference type="EnsemblMetazoa" id="PPA26600.1"/>
    </source>
</evidence>
<protein>
    <recommendedName>
        <fullName evidence="8">RNA binding protein</fullName>
    </recommendedName>
</protein>
<evidence type="ECO:0000313" key="7">
    <source>
        <dbReference type="Proteomes" id="UP000005239"/>
    </source>
</evidence>
<evidence type="ECO:0000256" key="3">
    <source>
        <dbReference type="SAM" id="Phobius"/>
    </source>
</evidence>
<dbReference type="SMART" id="SM00355">
    <property type="entry name" value="ZnF_C2H2"/>
    <property type="match status" value="2"/>
</dbReference>
<evidence type="ECO:0008006" key="8">
    <source>
        <dbReference type="Google" id="ProtNLM"/>
    </source>
</evidence>
<feature type="transmembrane region" description="Helical" evidence="3">
    <location>
        <begin position="340"/>
        <end position="365"/>
    </location>
</feature>
<keyword evidence="3" id="KW-0472">Membrane</keyword>
<gene>
    <name evidence="6" type="primary">WBGene00116154</name>
</gene>
<evidence type="ECO:0000256" key="1">
    <source>
        <dbReference type="ARBA" id="ARBA00022884"/>
    </source>
</evidence>
<feature type="domain" description="C2H2-type" evidence="4">
    <location>
        <begin position="220"/>
        <end position="244"/>
    </location>
</feature>
<dbReference type="GO" id="GO:0003729">
    <property type="term" value="F:mRNA binding"/>
    <property type="evidence" value="ECO:0000318"/>
    <property type="project" value="GO_Central"/>
</dbReference>
<dbReference type="GO" id="GO:0006406">
    <property type="term" value="P:mRNA export from nucleus"/>
    <property type="evidence" value="ECO:0000318"/>
    <property type="project" value="GO_Central"/>
</dbReference>
<reference evidence="7" key="1">
    <citation type="journal article" date="2008" name="Nat. Genet.">
        <title>The Pristionchus pacificus genome provides a unique perspective on nematode lifestyle and parasitism.</title>
        <authorList>
            <person name="Dieterich C."/>
            <person name="Clifton S.W."/>
            <person name="Schuster L.N."/>
            <person name="Chinwalla A."/>
            <person name="Delehaunty K."/>
            <person name="Dinkelacker I."/>
            <person name="Fulton L."/>
            <person name="Fulton R."/>
            <person name="Godfrey J."/>
            <person name="Minx P."/>
            <person name="Mitreva M."/>
            <person name="Roeseler W."/>
            <person name="Tian H."/>
            <person name="Witte H."/>
            <person name="Yang S.P."/>
            <person name="Wilson R.K."/>
            <person name="Sommer R.J."/>
        </authorList>
    </citation>
    <scope>NUCLEOTIDE SEQUENCE [LARGE SCALE GENOMIC DNA]</scope>
    <source>
        <strain evidence="7">PS312</strain>
    </source>
</reference>
<keyword evidence="1" id="KW-0694">RNA-binding</keyword>
<keyword evidence="7" id="KW-1185">Reference proteome</keyword>
<keyword evidence="3" id="KW-0812">Transmembrane</keyword>
<dbReference type="PANTHER" id="PTHR19965:SF82">
    <property type="entry name" value="THO COMPLEX SUBUNIT 4"/>
    <property type="match status" value="1"/>
</dbReference>
<keyword evidence="3" id="KW-1133">Transmembrane helix</keyword>
<dbReference type="EnsemblMetazoa" id="PPA26600.1">
    <property type="protein sequence ID" value="PPA26600.1"/>
    <property type="gene ID" value="WBGene00116154"/>
</dbReference>
<accession>A0A8R1YKR1</accession>
<dbReference type="GO" id="GO:0005634">
    <property type="term" value="C:nucleus"/>
    <property type="evidence" value="ECO:0000318"/>
    <property type="project" value="GO_Central"/>
</dbReference>
<feature type="domain" description="RRM" evidence="5">
    <location>
        <begin position="568"/>
        <end position="638"/>
    </location>
</feature>
<feature type="transmembrane region" description="Helical" evidence="3">
    <location>
        <begin position="371"/>
        <end position="389"/>
    </location>
</feature>
<evidence type="ECO:0000256" key="2">
    <source>
        <dbReference type="SAM" id="MobiDB-lite"/>
    </source>
</evidence>
<name>A0A8R1YKR1_PRIPA</name>
<feature type="region of interest" description="Disordered" evidence="2">
    <location>
        <begin position="657"/>
        <end position="718"/>
    </location>
</feature>
<dbReference type="Pfam" id="PF00076">
    <property type="entry name" value="RRM_1"/>
    <property type="match status" value="1"/>
</dbReference>
<feature type="region of interest" description="Disordered" evidence="2">
    <location>
        <begin position="244"/>
        <end position="267"/>
    </location>
</feature>
<feature type="compositionally biased region" description="Basic and acidic residues" evidence="2">
    <location>
        <begin position="670"/>
        <end position="688"/>
    </location>
</feature>
<dbReference type="SMART" id="SM00360">
    <property type="entry name" value="RRM"/>
    <property type="match status" value="1"/>
</dbReference>
<dbReference type="InterPro" id="IPR012677">
    <property type="entry name" value="Nucleotide-bd_a/b_plait_sf"/>
</dbReference>
<dbReference type="Gene3D" id="3.30.70.330">
    <property type="match status" value="1"/>
</dbReference>
<dbReference type="SUPFAM" id="SSF54928">
    <property type="entry name" value="RNA-binding domain, RBD"/>
    <property type="match status" value="1"/>
</dbReference>
<sequence>MSQPPRYAFITLEPGLSARDLFVDLSQYGDVKLLSRVSDVSSLFTDLVREMETSAGGPKTIYIPQPGSSTEPSLKLPRFGSSNHGHPILATLGTSHSIPQQHPFEGEGPLQNAGRGKGPLIKITKARTMILPGLVGIGVNLMSMTRIRAAVAMTSSRAKVKEWKSDFVQQPPRSTHLSTGKLARNATQAQCTICKIWVKVTKSYDRLMSHVFMHTKKERFACPIEGCEYSNKIESNVRIHASAHHKRGVNPIDSAKDEQTRAQRRLQQHPRRIRPTVGLNLRATPSTVLSGIKGAGFFLQPLRLSNTQTWEVNRCTWAPRCFPDNFESTPGGEQLFMKKFFFSVGIVAFLVAIFIGKSLIMLGIWCMDQRMIFIINSPVLIINLTWIAIRALFGQICSKEFWMVKYSAIIISILFNIIHGHHSTTSTSSTMSAAAVMAKLELSLDDIIAKSRLNKKKNMSKKVVSVRTSVKPLRRVGGDARKALSENVPSGKWKRDLYSDIDAPSETETSASGKWKHDLFETVNSPTTKDVSGKWKHDLFSTLESTAGPRDSGFRAQGSDVTFNKKVRISISNLAPTVTKPDLKELFSPYPVDSAFVHYGQNKLHLGTGEVTMKKNDAHRALKELDGVAIDGSELTMVIVGGGSIFDRVQMIKKVDGGKVQKRPAKPRMVRSEKKPYGNRHPLDRTDENTQSNSLVERATNKPTDEELDAELDSYMRK</sequence>
<dbReference type="InterPro" id="IPR035979">
    <property type="entry name" value="RBD_domain_sf"/>
</dbReference>
<reference evidence="6" key="2">
    <citation type="submission" date="2022-06" db="UniProtKB">
        <authorList>
            <consortium name="EnsemblMetazoa"/>
        </authorList>
    </citation>
    <scope>IDENTIFICATION</scope>
    <source>
        <strain evidence="6">PS312</strain>
    </source>
</reference>
<evidence type="ECO:0000259" key="5">
    <source>
        <dbReference type="SMART" id="SM00360"/>
    </source>
</evidence>
<feature type="domain" description="C2H2-type" evidence="4">
    <location>
        <begin position="189"/>
        <end position="214"/>
    </location>
</feature>
<proteinExistence type="predicted"/>
<dbReference type="InterPro" id="IPR013087">
    <property type="entry name" value="Znf_C2H2_type"/>
</dbReference>
<dbReference type="PANTHER" id="PTHR19965">
    <property type="entry name" value="RNA AND EXPORT FACTOR BINDING PROTEIN"/>
    <property type="match status" value="1"/>
</dbReference>
<feature type="compositionally biased region" description="Basic residues" evidence="2">
    <location>
        <begin position="660"/>
        <end position="669"/>
    </location>
</feature>